<dbReference type="Pfam" id="PF02678">
    <property type="entry name" value="Pirin"/>
    <property type="match status" value="1"/>
</dbReference>
<evidence type="ECO:0000313" key="6">
    <source>
        <dbReference type="EMBL" id="CAE4579791.1"/>
    </source>
</evidence>
<dbReference type="InterPro" id="IPR012093">
    <property type="entry name" value="Pirin"/>
</dbReference>
<name>A0A7S4QCZ6_9DINO</name>
<proteinExistence type="inferred from homology"/>
<dbReference type="Pfam" id="PF05726">
    <property type="entry name" value="Pirin_C"/>
    <property type="match status" value="1"/>
</dbReference>
<sequence length="471" mass="50964">MAGSRSGRRRSAPLHREAARLALGFSAVSTFWQSGRSGRSVGGAAVECRGPAFVAPELRPGAAGLGRGRGLQVRLCEPVSRRSASAPVETLVKHPRLPVWPAWFGLVYILLDWITGNPKAGAKLEDRFGGRVCPMIFQDDSQTDPFLLVAHHRHSFGALDPFRFVFRLLLPEGFPAHPHRGFETVTYVLRGGLVHRDSFGVKKSYGTPEGSEGSGDDAAVQWMTAGRGLRHEEMWRTGGATDSTDQELFQIWVNLPRRSKMVQPRMQLLGGSEGPRTDGSRVEVSERGPVPCARPAPGVSVRVIAGEAGGVRSPVETHSDLAILHVTLEPGVSWSWPKPAGWTCIVYSRKGEASVGSSGQSLPVHHTATLAQAFAGALMVAGEEGADLLVLAGEPLGEPVQMGANIVMNTPLELDDAERDLAAGLFGPRWRHTEGDDAWRVIVAEHWDRLERALRRQRGEPEPVPASMASK</sequence>
<dbReference type="CDD" id="cd02247">
    <property type="entry name" value="cupin_pirin_C"/>
    <property type="match status" value="1"/>
</dbReference>
<evidence type="ECO:0000256" key="1">
    <source>
        <dbReference type="ARBA" id="ARBA00008416"/>
    </source>
</evidence>
<protein>
    <recommendedName>
        <fullName evidence="7">Pirin N-terminal domain-containing protein</fullName>
    </recommendedName>
</protein>
<dbReference type="EMBL" id="HBNR01027215">
    <property type="protein sequence ID" value="CAE4579791.1"/>
    <property type="molecule type" value="Transcribed_RNA"/>
</dbReference>
<dbReference type="InterPro" id="IPR003829">
    <property type="entry name" value="Pirin_N_dom"/>
</dbReference>
<dbReference type="Gene3D" id="2.60.120.10">
    <property type="entry name" value="Jelly Rolls"/>
    <property type="match status" value="1"/>
</dbReference>
<evidence type="ECO:0000256" key="3">
    <source>
        <dbReference type="SAM" id="MobiDB-lite"/>
    </source>
</evidence>
<organism evidence="6">
    <name type="scientific">Alexandrium monilatum</name>
    <dbReference type="NCBI Taxonomy" id="311494"/>
    <lineage>
        <taxon>Eukaryota</taxon>
        <taxon>Sar</taxon>
        <taxon>Alveolata</taxon>
        <taxon>Dinophyceae</taxon>
        <taxon>Gonyaulacales</taxon>
        <taxon>Pyrocystaceae</taxon>
        <taxon>Alexandrium</taxon>
    </lineage>
</organism>
<comment type="similarity">
    <text evidence="1 2">Belongs to the pirin family.</text>
</comment>
<evidence type="ECO:0000256" key="2">
    <source>
        <dbReference type="RuleBase" id="RU003457"/>
    </source>
</evidence>
<dbReference type="PANTHER" id="PTHR13903">
    <property type="entry name" value="PIRIN-RELATED"/>
    <property type="match status" value="1"/>
</dbReference>
<feature type="region of interest" description="Disordered" evidence="3">
    <location>
        <begin position="268"/>
        <end position="293"/>
    </location>
</feature>
<evidence type="ECO:0000259" key="5">
    <source>
        <dbReference type="Pfam" id="PF05726"/>
    </source>
</evidence>
<gene>
    <name evidence="6" type="ORF">AMON00008_LOCUS18427</name>
</gene>
<dbReference type="SUPFAM" id="SSF51182">
    <property type="entry name" value="RmlC-like cupins"/>
    <property type="match status" value="1"/>
</dbReference>
<reference evidence="6" key="1">
    <citation type="submission" date="2021-01" db="EMBL/GenBank/DDBJ databases">
        <authorList>
            <person name="Corre E."/>
            <person name="Pelletier E."/>
            <person name="Niang G."/>
            <person name="Scheremetjew M."/>
            <person name="Finn R."/>
            <person name="Kale V."/>
            <person name="Holt S."/>
            <person name="Cochrane G."/>
            <person name="Meng A."/>
            <person name="Brown T."/>
            <person name="Cohen L."/>
        </authorList>
    </citation>
    <scope>NUCLEOTIDE SEQUENCE</scope>
    <source>
        <strain evidence="6">CCMP3105</strain>
    </source>
</reference>
<evidence type="ECO:0008006" key="7">
    <source>
        <dbReference type="Google" id="ProtNLM"/>
    </source>
</evidence>
<evidence type="ECO:0000259" key="4">
    <source>
        <dbReference type="Pfam" id="PF02678"/>
    </source>
</evidence>
<dbReference type="PANTHER" id="PTHR13903:SF8">
    <property type="entry name" value="PIRIN"/>
    <property type="match status" value="1"/>
</dbReference>
<dbReference type="InterPro" id="IPR014710">
    <property type="entry name" value="RmlC-like_jellyroll"/>
</dbReference>
<dbReference type="InterPro" id="IPR008778">
    <property type="entry name" value="Pirin_C_dom"/>
</dbReference>
<feature type="compositionally biased region" description="Basic and acidic residues" evidence="3">
    <location>
        <begin position="275"/>
        <end position="286"/>
    </location>
</feature>
<accession>A0A7S4QCZ6</accession>
<dbReference type="AlphaFoldDB" id="A0A7S4QCZ6"/>
<feature type="domain" description="Pirin C-terminal" evidence="5">
    <location>
        <begin position="324"/>
        <end position="427"/>
    </location>
</feature>
<dbReference type="InterPro" id="IPR011051">
    <property type="entry name" value="RmlC_Cupin_sf"/>
</dbReference>
<feature type="domain" description="Pirin N-terminal" evidence="4">
    <location>
        <begin position="143"/>
        <end position="253"/>
    </location>
</feature>